<protein>
    <recommendedName>
        <fullName evidence="4">Glutathione S-transferase</fullName>
    </recommendedName>
</protein>
<reference evidence="2 3" key="1">
    <citation type="submission" date="2016-11" db="EMBL/GenBank/DDBJ databases">
        <title>Draft Genome Sequences of Nine Cyanobacterial Strains from Diverse Habitats.</title>
        <authorList>
            <person name="Zhu T."/>
            <person name="Hou S."/>
            <person name="Lu X."/>
            <person name="Hess W.R."/>
        </authorList>
    </citation>
    <scope>NUCLEOTIDE SEQUENCE [LARGE SCALE GENOMIC DNA]</scope>
    <source>
        <strain evidence="2 3">5.2 s.c.1</strain>
    </source>
</reference>
<evidence type="ECO:0000313" key="2">
    <source>
        <dbReference type="EMBL" id="OKH26380.1"/>
    </source>
</evidence>
<keyword evidence="1" id="KW-0732">Signal</keyword>
<dbReference type="OrthoDB" id="515557at2"/>
<feature type="chain" id="PRO_5012979220" description="Glutathione S-transferase" evidence="1">
    <location>
        <begin position="28"/>
        <end position="103"/>
    </location>
</feature>
<dbReference type="STRING" id="247279.NIES1031_11530"/>
<dbReference type="Proteomes" id="UP000185984">
    <property type="component" value="Unassembled WGS sequence"/>
</dbReference>
<name>A0A1U7HS00_9CHRO</name>
<feature type="signal peptide" evidence="1">
    <location>
        <begin position="1"/>
        <end position="27"/>
    </location>
</feature>
<evidence type="ECO:0000256" key="1">
    <source>
        <dbReference type="SAM" id="SignalP"/>
    </source>
</evidence>
<gene>
    <name evidence="2" type="ORF">NIES1031_11530</name>
</gene>
<dbReference type="AlphaFoldDB" id="A0A1U7HS00"/>
<proteinExistence type="predicted"/>
<accession>A0A1U7HS00</accession>
<organism evidence="2 3">
    <name type="scientific">Chroogloeocystis siderophila 5.2 s.c.1</name>
    <dbReference type="NCBI Taxonomy" id="247279"/>
    <lineage>
        <taxon>Bacteria</taxon>
        <taxon>Bacillati</taxon>
        <taxon>Cyanobacteriota</taxon>
        <taxon>Cyanophyceae</taxon>
        <taxon>Oscillatoriophycideae</taxon>
        <taxon>Chroococcales</taxon>
        <taxon>Chroococcaceae</taxon>
        <taxon>Chroogloeocystis</taxon>
    </lineage>
</organism>
<dbReference type="EMBL" id="MRCC01000008">
    <property type="protein sequence ID" value="OKH26380.1"/>
    <property type="molecule type" value="Genomic_DNA"/>
</dbReference>
<sequence length="103" mass="11495">MLKIINKLSLGTSVSLLCGWNASLASALPPSDDIPEEILRTEIITEARSPIDGKRLNAAEYAELQAQLQNRQVTPPLSPQVRETVQLLRLRRIIRTLLPFLPI</sequence>
<keyword evidence="3" id="KW-1185">Reference proteome</keyword>
<evidence type="ECO:0000313" key="3">
    <source>
        <dbReference type="Proteomes" id="UP000185984"/>
    </source>
</evidence>
<comment type="caution">
    <text evidence="2">The sequence shown here is derived from an EMBL/GenBank/DDBJ whole genome shotgun (WGS) entry which is preliminary data.</text>
</comment>
<dbReference type="RefSeq" id="WP_073549524.1">
    <property type="nucleotide sequence ID" value="NZ_CAWMVK010000042.1"/>
</dbReference>
<evidence type="ECO:0008006" key="4">
    <source>
        <dbReference type="Google" id="ProtNLM"/>
    </source>
</evidence>